<evidence type="ECO:0000256" key="5">
    <source>
        <dbReference type="PIRSR" id="PIRSR001227-2"/>
    </source>
</evidence>
<dbReference type="SUPFAM" id="SSF56235">
    <property type="entry name" value="N-terminal nucleophile aminohydrolases (Ntn hydrolases)"/>
    <property type="match status" value="1"/>
</dbReference>
<feature type="binding site" evidence="5">
    <location>
        <position position="314"/>
    </location>
    <ligand>
        <name>Ca(2+)</name>
        <dbReference type="ChEBI" id="CHEBI:29108"/>
    </ligand>
</feature>
<dbReference type="InterPro" id="IPR023343">
    <property type="entry name" value="Penicillin_amidase_dom1"/>
</dbReference>
<dbReference type="OrthoDB" id="9759796at2"/>
<dbReference type="PANTHER" id="PTHR34218:SF4">
    <property type="entry name" value="ACYL-HOMOSERINE LACTONE ACYLASE QUIP"/>
    <property type="match status" value="1"/>
</dbReference>
<dbReference type="EMBL" id="QGGB01000006">
    <property type="protein sequence ID" value="PWN06524.1"/>
    <property type="molecule type" value="Genomic_DNA"/>
</dbReference>
<dbReference type="Proteomes" id="UP000245533">
    <property type="component" value="Unassembled WGS sequence"/>
</dbReference>
<evidence type="ECO:0000256" key="1">
    <source>
        <dbReference type="ARBA" id="ARBA00006586"/>
    </source>
</evidence>
<dbReference type="InterPro" id="IPR043146">
    <property type="entry name" value="Penicillin_amidase_N_B-knob"/>
</dbReference>
<evidence type="ECO:0000256" key="2">
    <source>
        <dbReference type="ARBA" id="ARBA00022801"/>
    </source>
</evidence>
<evidence type="ECO:0000256" key="4">
    <source>
        <dbReference type="PIRSR" id="PIRSR001227-1"/>
    </source>
</evidence>
<evidence type="ECO:0000313" key="7">
    <source>
        <dbReference type="Proteomes" id="UP000245533"/>
    </source>
</evidence>
<dbReference type="PANTHER" id="PTHR34218">
    <property type="entry name" value="PEPTIDASE S45 PENICILLIN AMIDASE"/>
    <property type="match status" value="1"/>
</dbReference>
<dbReference type="GO" id="GO:0017000">
    <property type="term" value="P:antibiotic biosynthetic process"/>
    <property type="evidence" value="ECO:0007669"/>
    <property type="project" value="InterPro"/>
</dbReference>
<comment type="caution">
    <text evidence="6">The sequence shown here is derived from an EMBL/GenBank/DDBJ whole genome shotgun (WGS) entry which is preliminary data.</text>
</comment>
<accession>A0A316TVL5</accession>
<evidence type="ECO:0000256" key="3">
    <source>
        <dbReference type="ARBA" id="ARBA00023145"/>
    </source>
</evidence>
<keyword evidence="3" id="KW-0865">Zymogen</keyword>
<proteinExistence type="inferred from homology"/>
<feature type="active site" description="Nucleophile" evidence="4">
    <location>
        <position position="242"/>
    </location>
</feature>
<keyword evidence="7" id="KW-1185">Reference proteome</keyword>
<dbReference type="Gene3D" id="2.30.120.10">
    <property type="match status" value="1"/>
</dbReference>
<keyword evidence="5" id="KW-0106">Calcium</keyword>
<name>A0A316TVL5_9BACT</name>
<dbReference type="Gene3D" id="1.10.1400.10">
    <property type="match status" value="1"/>
</dbReference>
<sequence length="789" mass="88431">MIKRILIWSLAAVLTLIILVAAYAGITYWRASSGLPEWNGTLTAEGLDGPVEIVRDEHGIPYIEATTERDLYFAQGFVHAQDRFWQMAFNRRISQGRLSEWLGAAALNSDRLNRADDLVGLAERAWDKLPHEIQTLATAYADGVNAWLEGPYYRRPPEMTILHVHPEKWRPQDTVRLLYFVHMNISRPGDELLSTRIDQAGLPSVIKEVYAPFEQPVPTILPSDSSTYYVQATSPFKRGAHSNNWTLAGIHTSSGHPLMANDPHLSPTQPVTWHLQHHQAPGISGAGATAPGLPGFFVGHNGAVAWGITTAGADMVDVTLVELHPDDPSLYRQGPEAPWERFTMRVDTIDVRFGESYIDTIRTTPTGRLGIRRDSTLTDDPTLYTEWRFWGVDLPGTHLTGWMNLQRATSVSAAIEAIGQIPGPSLNLSIADTAGSIGYVKMGRIADRPETHARKLAFGPEDSNAGTYLPFSENPRLVNPPSGRIVTANQRIAGDDYPHYLSRLWTLPDRAWRIHEMLNEQEVHDISTFRAMQQDALSAVARRLVPLLLKAEPAGDDEAELLRELETWDYKFTLDAHAPAIFMAWLERLNNRIIEDELDSFTFRGSGWTHANYLSVALALAGDKAAWCDDRTTTDNEDCARILRQTLTEAHTALTESMGSEPDGWRWEQAGRFRLPHMLFDNFPLLRNWFSRETPVPGGPDGMFNNYATPTARLPVTDSGTVPSFQAIYDLSDLDASLFMAYSGVSGHFKSPYYDNLTPHWVRGERITLNPEEIEEHYRLILQPGIDKE</sequence>
<evidence type="ECO:0008006" key="8">
    <source>
        <dbReference type="Google" id="ProtNLM"/>
    </source>
</evidence>
<dbReference type="GO" id="GO:0046872">
    <property type="term" value="F:metal ion binding"/>
    <property type="evidence" value="ECO:0007669"/>
    <property type="project" value="UniProtKB-KW"/>
</dbReference>
<dbReference type="GO" id="GO:0016811">
    <property type="term" value="F:hydrolase activity, acting on carbon-nitrogen (but not peptide) bonds, in linear amides"/>
    <property type="evidence" value="ECO:0007669"/>
    <property type="project" value="InterPro"/>
</dbReference>
<organism evidence="6 7">
    <name type="scientific">Rhodohalobacter mucosus</name>
    <dbReference type="NCBI Taxonomy" id="2079485"/>
    <lineage>
        <taxon>Bacteria</taxon>
        <taxon>Pseudomonadati</taxon>
        <taxon>Balneolota</taxon>
        <taxon>Balneolia</taxon>
        <taxon>Balneolales</taxon>
        <taxon>Balneolaceae</taxon>
        <taxon>Rhodohalobacter</taxon>
    </lineage>
</organism>
<dbReference type="InterPro" id="IPR029055">
    <property type="entry name" value="Ntn_hydrolases_N"/>
</dbReference>
<protein>
    <recommendedName>
        <fullName evidence="8">Penicillin amidase</fullName>
    </recommendedName>
</protein>
<feature type="binding site" evidence="5">
    <location>
        <position position="191"/>
    </location>
    <ligand>
        <name>Ca(2+)</name>
        <dbReference type="ChEBI" id="CHEBI:29108"/>
    </ligand>
</feature>
<dbReference type="PIRSF" id="PIRSF001227">
    <property type="entry name" value="Pen_acylase"/>
    <property type="match status" value="1"/>
</dbReference>
<dbReference type="AlphaFoldDB" id="A0A316TVL5"/>
<dbReference type="InterPro" id="IPR043147">
    <property type="entry name" value="Penicillin_amidase_A-knob"/>
</dbReference>
<dbReference type="RefSeq" id="WP_109646639.1">
    <property type="nucleotide sequence ID" value="NZ_QGGB01000006.1"/>
</dbReference>
<dbReference type="InterPro" id="IPR002692">
    <property type="entry name" value="S45"/>
</dbReference>
<dbReference type="CDD" id="cd03747">
    <property type="entry name" value="Ntn_PGA_like"/>
    <property type="match status" value="1"/>
</dbReference>
<reference evidence="6 7" key="1">
    <citation type="submission" date="2018-05" db="EMBL/GenBank/DDBJ databases">
        <title>Rhodohalobacter halophilus gen. nov., sp. nov., a moderately halophilic member of the family Balneolaceae.</title>
        <authorList>
            <person name="Liu Z.-W."/>
        </authorList>
    </citation>
    <scope>NUCLEOTIDE SEQUENCE [LARGE SCALE GENOMIC DNA]</scope>
    <source>
        <strain evidence="6 7">8A47</strain>
    </source>
</reference>
<gene>
    <name evidence="6" type="ORF">DDZ15_08360</name>
</gene>
<comment type="cofactor">
    <cofactor evidence="5">
        <name>Ca(2+)</name>
        <dbReference type="ChEBI" id="CHEBI:29108"/>
    </cofactor>
    <text evidence="5">Binds 1 Ca(2+) ion per dimer.</text>
</comment>
<dbReference type="Pfam" id="PF01804">
    <property type="entry name" value="Penicil_amidase"/>
    <property type="match status" value="1"/>
</dbReference>
<dbReference type="Gene3D" id="3.60.20.10">
    <property type="entry name" value="Glutamine Phosphoribosylpyrophosphate, subunit 1, domain 1"/>
    <property type="match status" value="1"/>
</dbReference>
<evidence type="ECO:0000313" key="6">
    <source>
        <dbReference type="EMBL" id="PWN06524.1"/>
    </source>
</evidence>
<keyword evidence="5" id="KW-0479">Metal-binding</keyword>
<feature type="binding site" evidence="5">
    <location>
        <position position="317"/>
    </location>
    <ligand>
        <name>Ca(2+)</name>
        <dbReference type="ChEBI" id="CHEBI:29108"/>
    </ligand>
</feature>
<keyword evidence="2" id="KW-0378">Hydrolase</keyword>
<comment type="similarity">
    <text evidence="1">Belongs to the peptidase S45 family.</text>
</comment>
<dbReference type="InterPro" id="IPR014395">
    <property type="entry name" value="Pen/GL7ACA/AHL_acylase"/>
</dbReference>
<feature type="binding site" evidence="5">
    <location>
        <position position="316"/>
    </location>
    <ligand>
        <name>Ca(2+)</name>
        <dbReference type="ChEBI" id="CHEBI:29108"/>
    </ligand>
</feature>
<dbReference type="Gene3D" id="1.10.439.10">
    <property type="entry name" value="Penicillin Amidohydrolase, domain 1"/>
    <property type="match status" value="1"/>
</dbReference>